<sequence>MLPECLARSSSDCVLLCVVKGGSHRPAVSPFLIVCHFPRMNGRPSSCQIWELTKFDRVQFWSNIYDFSIDELGIYPHFFYSVGGVMIRNRRGSLLIIVQGQLVYSLDLETQILIQLPIAEGGLWTLYPAYYAESLFLLDKLEVVGPGGSPDGHADDDHH</sequence>
<dbReference type="EMBL" id="QZWG01000008">
    <property type="protein sequence ID" value="RZB97115.1"/>
    <property type="molecule type" value="Genomic_DNA"/>
</dbReference>
<organism evidence="1 2">
    <name type="scientific">Glycine soja</name>
    <name type="common">Wild soybean</name>
    <dbReference type="NCBI Taxonomy" id="3848"/>
    <lineage>
        <taxon>Eukaryota</taxon>
        <taxon>Viridiplantae</taxon>
        <taxon>Streptophyta</taxon>
        <taxon>Embryophyta</taxon>
        <taxon>Tracheophyta</taxon>
        <taxon>Spermatophyta</taxon>
        <taxon>Magnoliopsida</taxon>
        <taxon>eudicotyledons</taxon>
        <taxon>Gunneridae</taxon>
        <taxon>Pentapetalae</taxon>
        <taxon>rosids</taxon>
        <taxon>fabids</taxon>
        <taxon>Fabales</taxon>
        <taxon>Fabaceae</taxon>
        <taxon>Papilionoideae</taxon>
        <taxon>50 kb inversion clade</taxon>
        <taxon>NPAAA clade</taxon>
        <taxon>indigoferoid/millettioid clade</taxon>
        <taxon>Phaseoleae</taxon>
        <taxon>Glycine</taxon>
        <taxon>Glycine subgen. Soja</taxon>
    </lineage>
</organism>
<comment type="caution">
    <text evidence="1">The sequence shown here is derived from an EMBL/GenBank/DDBJ whole genome shotgun (WGS) entry which is preliminary data.</text>
</comment>
<accession>A0A445JF94</accession>
<gene>
    <name evidence="1" type="ORF">D0Y65_020687</name>
</gene>
<evidence type="ECO:0000313" key="2">
    <source>
        <dbReference type="Proteomes" id="UP000289340"/>
    </source>
</evidence>
<protein>
    <submittedName>
        <fullName evidence="1">Uncharacterized protein</fullName>
    </submittedName>
</protein>
<dbReference type="AlphaFoldDB" id="A0A445JF94"/>
<name>A0A445JF94_GLYSO</name>
<evidence type="ECO:0000313" key="1">
    <source>
        <dbReference type="EMBL" id="RZB97115.1"/>
    </source>
</evidence>
<reference evidence="1 2" key="1">
    <citation type="submission" date="2018-09" db="EMBL/GenBank/DDBJ databases">
        <title>A high-quality reference genome of wild soybean provides a powerful tool to mine soybean genomes.</title>
        <authorList>
            <person name="Xie M."/>
            <person name="Chung C.Y.L."/>
            <person name="Li M.-W."/>
            <person name="Wong F.-L."/>
            <person name="Chan T.-F."/>
            <person name="Lam H.-M."/>
        </authorList>
    </citation>
    <scope>NUCLEOTIDE SEQUENCE [LARGE SCALE GENOMIC DNA]</scope>
    <source>
        <strain evidence="2">cv. W05</strain>
        <tissue evidence="1">Hypocotyl of etiolated seedlings</tissue>
    </source>
</reference>
<dbReference type="Proteomes" id="UP000289340">
    <property type="component" value="Chromosome 8"/>
</dbReference>
<keyword evidence="2" id="KW-1185">Reference proteome</keyword>
<proteinExistence type="predicted"/>